<dbReference type="GO" id="GO:0016301">
    <property type="term" value="F:kinase activity"/>
    <property type="evidence" value="ECO:0007669"/>
    <property type="project" value="InterPro"/>
</dbReference>
<comment type="caution">
    <text evidence="2">The sequence shown here is derived from an EMBL/GenBank/DDBJ whole genome shotgun (WGS) entry which is preliminary data.</text>
</comment>
<dbReference type="PANTHER" id="PTHR39426">
    <property type="entry name" value="HOMOLOGY TO DEATH-ON-CURING PROTEIN OF PHAGE P1"/>
    <property type="match status" value="1"/>
</dbReference>
<evidence type="ECO:0000259" key="1">
    <source>
        <dbReference type="PROSITE" id="PS51459"/>
    </source>
</evidence>
<dbReference type="InterPro" id="IPR036597">
    <property type="entry name" value="Fido-like_dom_sf"/>
</dbReference>
<proteinExistence type="predicted"/>
<sequence>MSGNSGASLQDMVKKLVYLSCTLNQKCGQRTGPHREPEPFLGFSVRDRSGLEGAIASVFQSSVDVLLYPTIYDQAAALLFKLANGHYFQDGNKRTAFHLCLAYLRANNVHVSPPRSDDVITLLQTTVSRSGSQENGIAFVRQKLLDWTVD</sequence>
<reference evidence="2 3" key="1">
    <citation type="submission" date="2020-02" db="EMBL/GenBank/DDBJ databases">
        <authorList>
            <person name="Brisse S."/>
        </authorList>
    </citation>
    <scope>NUCLEOTIDE SEQUENCE [LARGE SCALE GENOMIC DNA]</scope>
    <source>
        <strain evidence="2">CIP107547</strain>
    </source>
</reference>
<accession>A0A811G2W9</accession>
<evidence type="ECO:0000313" key="2">
    <source>
        <dbReference type="EMBL" id="CAB0596094.1"/>
    </source>
</evidence>
<name>A0A811G2W9_CORDP</name>
<dbReference type="Gene3D" id="1.20.120.1870">
    <property type="entry name" value="Fic/DOC protein, Fido domain"/>
    <property type="match status" value="1"/>
</dbReference>
<dbReference type="InterPro" id="IPR006440">
    <property type="entry name" value="Doc"/>
</dbReference>
<organism evidence="2 3">
    <name type="scientific">Corynebacterium diphtheriae</name>
    <dbReference type="NCBI Taxonomy" id="1717"/>
    <lineage>
        <taxon>Bacteria</taxon>
        <taxon>Bacillati</taxon>
        <taxon>Actinomycetota</taxon>
        <taxon>Actinomycetes</taxon>
        <taxon>Mycobacteriales</taxon>
        <taxon>Corynebacteriaceae</taxon>
        <taxon>Corynebacterium</taxon>
    </lineage>
</organism>
<dbReference type="EMBL" id="CADDAV010000014">
    <property type="protein sequence ID" value="CAB0596094.1"/>
    <property type="molecule type" value="Genomic_DNA"/>
</dbReference>
<evidence type="ECO:0000313" key="3">
    <source>
        <dbReference type="Proteomes" id="UP000480222"/>
    </source>
</evidence>
<dbReference type="PANTHER" id="PTHR39426:SF1">
    <property type="entry name" value="HOMOLOGY TO DEATH-ON-CURING PROTEIN OF PHAGE P1"/>
    <property type="match status" value="1"/>
</dbReference>
<gene>
    <name evidence="2" type="ORF">CIP107547_01003</name>
</gene>
<dbReference type="Pfam" id="PF02661">
    <property type="entry name" value="Fic"/>
    <property type="match status" value="1"/>
</dbReference>
<dbReference type="InterPro" id="IPR053737">
    <property type="entry name" value="Type_II_TA_Toxin"/>
</dbReference>
<protein>
    <submittedName>
        <fullName evidence="2">Type II toxin-antitoxin system death-on-curing family toxin</fullName>
    </submittedName>
</protein>
<dbReference type="SUPFAM" id="SSF140931">
    <property type="entry name" value="Fic-like"/>
    <property type="match status" value="1"/>
</dbReference>
<feature type="domain" description="Fido" evidence="1">
    <location>
        <begin position="11"/>
        <end position="142"/>
    </location>
</feature>
<dbReference type="PROSITE" id="PS51459">
    <property type="entry name" value="FIDO"/>
    <property type="match status" value="1"/>
</dbReference>
<dbReference type="AlphaFoldDB" id="A0A811G2W9"/>
<dbReference type="NCBIfam" id="TIGR01550">
    <property type="entry name" value="DOC_P1"/>
    <property type="match status" value="1"/>
</dbReference>
<dbReference type="InterPro" id="IPR003812">
    <property type="entry name" value="Fido"/>
</dbReference>
<dbReference type="Proteomes" id="UP000480222">
    <property type="component" value="Unassembled WGS sequence"/>
</dbReference>